<sequence>MPGIPPLVEKQALYGGTSYLYERSFGKLACSFATAQYSLAKKIKSQRQAQINLNQRANDLGLTGFKGKQRLMVSAGADRAVAYGEGTVKGRRFGVVTDFIHSGDRVWFVVMSWPKSDRNAEQTSLRISKSLHWQ</sequence>
<dbReference type="Proteomes" id="UP000027982">
    <property type="component" value="Chromosome"/>
</dbReference>
<evidence type="ECO:0000313" key="1">
    <source>
        <dbReference type="EMBL" id="AIE83415.1"/>
    </source>
</evidence>
<accession>A0A068NKU1</accession>
<proteinExistence type="predicted"/>
<dbReference type="KEGG" id="fgi:OP10G_0047"/>
<dbReference type="AlphaFoldDB" id="A0A068NKU1"/>
<gene>
    <name evidence="1" type="ORF">OP10G_0047</name>
</gene>
<keyword evidence="2" id="KW-1185">Reference proteome</keyword>
<reference evidence="1 2" key="1">
    <citation type="journal article" date="2014" name="PLoS ONE">
        <title>The first complete genome sequence of the class fimbriimonadia in the phylum armatimonadetes.</title>
        <authorList>
            <person name="Hu Z.Y."/>
            <person name="Wang Y.Z."/>
            <person name="Im W.T."/>
            <person name="Wang S.Y."/>
            <person name="Zhao G.P."/>
            <person name="Zheng H.J."/>
            <person name="Quan Z.X."/>
        </authorList>
    </citation>
    <scope>NUCLEOTIDE SEQUENCE [LARGE SCALE GENOMIC DNA]</scope>
    <source>
        <strain evidence="1">Gsoil 348</strain>
    </source>
</reference>
<protein>
    <submittedName>
        <fullName evidence="1">Uncharacterized protein</fullName>
    </submittedName>
</protein>
<dbReference type="HOGENOM" id="CLU_1893087_0_0_0"/>
<dbReference type="EMBL" id="CP007139">
    <property type="protein sequence ID" value="AIE83415.1"/>
    <property type="molecule type" value="Genomic_DNA"/>
</dbReference>
<name>A0A068NKU1_FIMGI</name>
<organism evidence="1 2">
    <name type="scientific">Fimbriimonas ginsengisoli Gsoil 348</name>
    <dbReference type="NCBI Taxonomy" id="661478"/>
    <lineage>
        <taxon>Bacteria</taxon>
        <taxon>Bacillati</taxon>
        <taxon>Armatimonadota</taxon>
        <taxon>Fimbriimonadia</taxon>
        <taxon>Fimbriimonadales</taxon>
        <taxon>Fimbriimonadaceae</taxon>
        <taxon>Fimbriimonas</taxon>
    </lineage>
</organism>
<evidence type="ECO:0000313" key="2">
    <source>
        <dbReference type="Proteomes" id="UP000027982"/>
    </source>
</evidence>